<dbReference type="EMBL" id="PNBX01000017">
    <property type="protein sequence ID" value="TMO69358.1"/>
    <property type="molecule type" value="Genomic_DNA"/>
</dbReference>
<dbReference type="Pfam" id="PF00486">
    <property type="entry name" value="Trans_reg_C"/>
    <property type="match status" value="1"/>
</dbReference>
<reference evidence="4 5" key="1">
    <citation type="submission" date="2018-01" db="EMBL/GenBank/DDBJ databases">
        <authorList>
            <person name="Paulsen S."/>
            <person name="Gram L.K."/>
        </authorList>
    </citation>
    <scope>NUCLEOTIDE SEQUENCE [LARGE SCALE GENOMIC DNA]</scope>
    <source>
        <strain evidence="4 5">S3790</strain>
    </source>
</reference>
<dbReference type="GO" id="GO:0000160">
    <property type="term" value="P:phosphorelay signal transduction system"/>
    <property type="evidence" value="ECO:0007669"/>
    <property type="project" value="InterPro"/>
</dbReference>
<comment type="caution">
    <text evidence="4">The sequence shown here is derived from an EMBL/GenBank/DDBJ whole genome shotgun (WGS) entry which is preliminary data.</text>
</comment>
<dbReference type="CDD" id="cd00383">
    <property type="entry name" value="trans_reg_C"/>
    <property type="match status" value="1"/>
</dbReference>
<dbReference type="SMART" id="SM00862">
    <property type="entry name" value="Trans_reg_C"/>
    <property type="match status" value="1"/>
</dbReference>
<dbReference type="SUPFAM" id="SSF48452">
    <property type="entry name" value="TPR-like"/>
    <property type="match status" value="1"/>
</dbReference>
<reference evidence="5" key="2">
    <citation type="submission" date="2019-06" db="EMBL/GenBank/DDBJ databases">
        <title>Co-occurence of chitin degradation, pigmentation and bioactivity in marine Pseudoalteromonas.</title>
        <authorList>
            <person name="Sonnenschein E.C."/>
            <person name="Bech P.K."/>
        </authorList>
    </citation>
    <scope>NUCLEOTIDE SEQUENCE [LARGE SCALE GENOMIC DNA]</scope>
    <source>
        <strain evidence="5">S3790</strain>
    </source>
</reference>
<proteinExistence type="predicted"/>
<evidence type="ECO:0000256" key="1">
    <source>
        <dbReference type="ARBA" id="ARBA00023125"/>
    </source>
</evidence>
<evidence type="ECO:0000313" key="5">
    <source>
        <dbReference type="Proteomes" id="UP000307217"/>
    </source>
</evidence>
<evidence type="ECO:0000256" key="2">
    <source>
        <dbReference type="PROSITE-ProRule" id="PRU01091"/>
    </source>
</evidence>
<dbReference type="SUPFAM" id="SSF46894">
    <property type="entry name" value="C-terminal effector domain of the bipartite response regulators"/>
    <property type="match status" value="1"/>
</dbReference>
<feature type="DNA-binding region" description="OmpR/PhoB-type" evidence="2">
    <location>
        <begin position="2"/>
        <end position="103"/>
    </location>
</feature>
<dbReference type="NCBIfam" id="NF047558">
    <property type="entry name" value="TPR_END_plus"/>
    <property type="match status" value="1"/>
</dbReference>
<dbReference type="Proteomes" id="UP000307217">
    <property type="component" value="Unassembled WGS sequence"/>
</dbReference>
<name>A0A5S3VBI1_9GAMM</name>
<dbReference type="GO" id="GO:0003677">
    <property type="term" value="F:DNA binding"/>
    <property type="evidence" value="ECO:0007669"/>
    <property type="project" value="UniProtKB-UniRule"/>
</dbReference>
<dbReference type="InterPro" id="IPR011990">
    <property type="entry name" value="TPR-like_helical_dom_sf"/>
</dbReference>
<protein>
    <recommendedName>
        <fullName evidence="3">OmpR/PhoB-type domain-containing protein</fullName>
    </recommendedName>
</protein>
<dbReference type="AlphaFoldDB" id="A0A5S3VBI1"/>
<dbReference type="PROSITE" id="PS51755">
    <property type="entry name" value="OMPR_PHOB"/>
    <property type="match status" value="1"/>
</dbReference>
<accession>A0A5S3VBI1</accession>
<dbReference type="Gene3D" id="1.10.10.10">
    <property type="entry name" value="Winged helix-like DNA-binding domain superfamily/Winged helix DNA-binding domain"/>
    <property type="match status" value="1"/>
</dbReference>
<dbReference type="InterPro" id="IPR016032">
    <property type="entry name" value="Sig_transdc_resp-reg_C-effctor"/>
</dbReference>
<dbReference type="InterPro" id="IPR036388">
    <property type="entry name" value="WH-like_DNA-bd_sf"/>
</dbReference>
<evidence type="ECO:0000259" key="3">
    <source>
        <dbReference type="PROSITE" id="PS51755"/>
    </source>
</evidence>
<dbReference type="InterPro" id="IPR001867">
    <property type="entry name" value="OmpR/PhoB-type_DNA-bd"/>
</dbReference>
<feature type="domain" description="OmpR/PhoB-type" evidence="3">
    <location>
        <begin position="2"/>
        <end position="103"/>
    </location>
</feature>
<sequence length="463" mass="52647">MDIFLKQQLCKKWTLDKTTCRLISRTETLELEQKQVVALTLLSGNAGNVTKKSDILDAVWPDTVVSEDAIYVLINSLRNILNDNVRNPEYIKTISGKGYLWLKPVIGKRQRVLGYEVRRLGIFCMMVVVACAAYYEKVSRLYSSEKNHELPYQVKQDLIKARYLLANHPGSETEALSLLKSADALEPNNASILESLVSVLFIKSIHGGLTRSDHKIAFNHTLKKLQNLLPDNKVAHLYKARSLFLFERDHILADKHFQHSLKTANSHSHYGQFLLAHRQFKLALQHINQYQLLDPSGYSSESVAWVYLMSGNFAQAFKELDKLKQYSKGSYYYHVCLQALYEEMGDEIKSFDELIWLMKRGGYTDADIAAISTNFTKTGLKGAYTWLLRVDQKRLSIGQYSPPMSLARYAVSAGDPKLAISYLQQAVAQQQPSVMWVATDPKFNAIHNEPDFISLLKTLNLSI</sequence>
<dbReference type="Gene3D" id="1.25.40.10">
    <property type="entry name" value="Tetratricopeptide repeat domain"/>
    <property type="match status" value="1"/>
</dbReference>
<keyword evidence="1 2" id="KW-0238">DNA-binding</keyword>
<dbReference type="OrthoDB" id="9180348at2"/>
<evidence type="ECO:0000313" key="4">
    <source>
        <dbReference type="EMBL" id="TMO69358.1"/>
    </source>
</evidence>
<dbReference type="GO" id="GO:0006355">
    <property type="term" value="P:regulation of DNA-templated transcription"/>
    <property type="evidence" value="ECO:0007669"/>
    <property type="project" value="InterPro"/>
</dbReference>
<gene>
    <name evidence="4" type="ORF">CWC19_05365</name>
</gene>
<organism evidence="4 5">
    <name type="scientific">Pseudoalteromonas aurantia</name>
    <dbReference type="NCBI Taxonomy" id="43654"/>
    <lineage>
        <taxon>Bacteria</taxon>
        <taxon>Pseudomonadati</taxon>
        <taxon>Pseudomonadota</taxon>
        <taxon>Gammaproteobacteria</taxon>
        <taxon>Alteromonadales</taxon>
        <taxon>Pseudoalteromonadaceae</taxon>
        <taxon>Pseudoalteromonas</taxon>
    </lineage>
</organism>